<name>A0A363CYD2_9BACT</name>
<proteinExistence type="predicted"/>
<dbReference type="OrthoDB" id="5446037at2"/>
<dbReference type="Gene3D" id="2.40.30.170">
    <property type="match status" value="1"/>
</dbReference>
<keyword evidence="2" id="KW-0175">Coiled coil</keyword>
<dbReference type="InterPro" id="IPR051909">
    <property type="entry name" value="MFP_Cation_Efflux"/>
</dbReference>
<evidence type="ECO:0000313" key="5">
    <source>
        <dbReference type="Proteomes" id="UP000251135"/>
    </source>
</evidence>
<gene>
    <name evidence="4" type="ORF">B0174_07850</name>
</gene>
<protein>
    <submittedName>
        <fullName evidence="4">Uncharacterized protein</fullName>
    </submittedName>
</protein>
<dbReference type="GO" id="GO:0060003">
    <property type="term" value="P:copper ion export"/>
    <property type="evidence" value="ECO:0007669"/>
    <property type="project" value="TreeGrafter"/>
</dbReference>
<evidence type="ECO:0000256" key="1">
    <source>
        <dbReference type="ARBA" id="ARBA00022448"/>
    </source>
</evidence>
<feature type="coiled-coil region" evidence="2">
    <location>
        <begin position="121"/>
        <end position="148"/>
    </location>
</feature>
<keyword evidence="5" id="KW-1185">Reference proteome</keyword>
<keyword evidence="1" id="KW-0813">Transport</keyword>
<evidence type="ECO:0000256" key="3">
    <source>
        <dbReference type="SAM" id="MobiDB-lite"/>
    </source>
</evidence>
<sequence>MHKILLISLSFIIGLYAIEIPIEKVQIHEFGKSIELNSKIVQLSSAKQSIMTLLDGQITEYYVKEGETVNKGQKIALIESIELSKMSAEYLSLKNQYLSMNKTYEANKQLYDKGIISLEALNRINIENNEMLAKLETLTSQLETLGIETKNISNTTSKYILRAHNAGRIGTLLKGKHATVSKDTEIATVVKEQAFYLKSYIPLSYANDLKVGQKITITHNNKTFATYIDKILPELDETTQRIIVLSSINEPIDGLFINSYINSTLYINTDKKYLAVKKTALTFLNNEWVVFVPKQEAHEEKAKSSKEHNDEHDKEDKHEDKDGHKDEHNDEHNDEHKKEGDSHEEEPQYEARDVKIVNQDDSYVAIEGLNINEEYVSDKTYYVKSLVLKSSMGDGHGH</sequence>
<accession>A0A363CYD2</accession>
<dbReference type="PANTHER" id="PTHR30097">
    <property type="entry name" value="CATION EFFLUX SYSTEM PROTEIN CUSB"/>
    <property type="match status" value="1"/>
</dbReference>
<reference evidence="4 5" key="1">
    <citation type="submission" date="2017-02" db="EMBL/GenBank/DDBJ databases">
        <title>Arcobacter caeni sp. nov, a new Arcobacter species isolated from reclaimed water.</title>
        <authorList>
            <person name="Figueras M.J."/>
            <person name="Perez-Cataluna A."/>
            <person name="Salas-Masso N."/>
        </authorList>
    </citation>
    <scope>NUCLEOTIDE SEQUENCE [LARGE SCALE GENOMIC DNA]</scope>
    <source>
        <strain evidence="4 5">RW17-10</strain>
    </source>
</reference>
<evidence type="ECO:0000313" key="4">
    <source>
        <dbReference type="EMBL" id="PUE64120.1"/>
    </source>
</evidence>
<organism evidence="4 5">
    <name type="scientific">Arcobacter caeni</name>
    <dbReference type="NCBI Taxonomy" id="1912877"/>
    <lineage>
        <taxon>Bacteria</taxon>
        <taxon>Pseudomonadati</taxon>
        <taxon>Campylobacterota</taxon>
        <taxon>Epsilonproteobacteria</taxon>
        <taxon>Campylobacterales</taxon>
        <taxon>Arcobacteraceae</taxon>
        <taxon>Arcobacter</taxon>
    </lineage>
</organism>
<dbReference type="PANTHER" id="PTHR30097:SF4">
    <property type="entry name" value="SLR6042 PROTEIN"/>
    <property type="match status" value="1"/>
</dbReference>
<dbReference type="GO" id="GO:0015679">
    <property type="term" value="P:plasma membrane copper ion transport"/>
    <property type="evidence" value="ECO:0007669"/>
    <property type="project" value="TreeGrafter"/>
</dbReference>
<dbReference type="EMBL" id="MUXE01000010">
    <property type="protein sequence ID" value="PUE64120.1"/>
    <property type="molecule type" value="Genomic_DNA"/>
</dbReference>
<evidence type="ECO:0000256" key="2">
    <source>
        <dbReference type="SAM" id="Coils"/>
    </source>
</evidence>
<dbReference type="Gene3D" id="2.40.50.100">
    <property type="match status" value="1"/>
</dbReference>
<dbReference type="SUPFAM" id="SSF111369">
    <property type="entry name" value="HlyD-like secretion proteins"/>
    <property type="match status" value="1"/>
</dbReference>
<feature type="compositionally biased region" description="Basic and acidic residues" evidence="3">
    <location>
        <begin position="299"/>
        <end position="355"/>
    </location>
</feature>
<comment type="caution">
    <text evidence="4">The sequence shown here is derived from an EMBL/GenBank/DDBJ whole genome shotgun (WGS) entry which is preliminary data.</text>
</comment>
<dbReference type="Proteomes" id="UP000251135">
    <property type="component" value="Unassembled WGS sequence"/>
</dbReference>
<feature type="region of interest" description="Disordered" evidence="3">
    <location>
        <begin position="299"/>
        <end position="357"/>
    </location>
</feature>
<dbReference type="GO" id="GO:0030313">
    <property type="term" value="C:cell envelope"/>
    <property type="evidence" value="ECO:0007669"/>
    <property type="project" value="TreeGrafter"/>
</dbReference>
<dbReference type="RefSeq" id="WP_108559412.1">
    <property type="nucleotide sequence ID" value="NZ_MUXE01000010.1"/>
</dbReference>
<dbReference type="AlphaFoldDB" id="A0A363CYD2"/>